<protein>
    <submittedName>
        <fullName evidence="2">Uncharacterized protein</fullName>
    </submittedName>
</protein>
<dbReference type="EMBL" id="MCOG01000024">
    <property type="protein sequence ID" value="ORY75826.1"/>
    <property type="molecule type" value="Genomic_DNA"/>
</dbReference>
<feature type="region of interest" description="Disordered" evidence="1">
    <location>
        <begin position="277"/>
        <end position="316"/>
    </location>
</feature>
<dbReference type="AlphaFoldDB" id="A0A1Y2EXH6"/>
<evidence type="ECO:0000313" key="2">
    <source>
        <dbReference type="EMBL" id="ORY75826.1"/>
    </source>
</evidence>
<comment type="caution">
    <text evidence="2">The sequence shown here is derived from an EMBL/GenBank/DDBJ whole genome shotgun (WGS) entry which is preliminary data.</text>
</comment>
<proteinExistence type="predicted"/>
<accession>A0A1Y2EXH6</accession>
<organism evidence="2 3">
    <name type="scientific">Neocallimastix californiae</name>
    <dbReference type="NCBI Taxonomy" id="1754190"/>
    <lineage>
        <taxon>Eukaryota</taxon>
        <taxon>Fungi</taxon>
        <taxon>Fungi incertae sedis</taxon>
        <taxon>Chytridiomycota</taxon>
        <taxon>Chytridiomycota incertae sedis</taxon>
        <taxon>Neocallimastigomycetes</taxon>
        <taxon>Neocallimastigales</taxon>
        <taxon>Neocallimastigaceae</taxon>
        <taxon>Neocallimastix</taxon>
    </lineage>
</organism>
<keyword evidence="3" id="KW-1185">Reference proteome</keyword>
<reference evidence="2 3" key="1">
    <citation type="submission" date="2016-08" db="EMBL/GenBank/DDBJ databases">
        <title>A Parts List for Fungal Cellulosomes Revealed by Comparative Genomics.</title>
        <authorList>
            <consortium name="DOE Joint Genome Institute"/>
            <person name="Haitjema C.H."/>
            <person name="Gilmore S.P."/>
            <person name="Henske J.K."/>
            <person name="Solomon K.V."/>
            <person name="De Groot R."/>
            <person name="Kuo A."/>
            <person name="Mondo S.J."/>
            <person name="Salamov A.A."/>
            <person name="Labutti K."/>
            <person name="Zhao Z."/>
            <person name="Chiniquy J."/>
            <person name="Barry K."/>
            <person name="Brewer H.M."/>
            <person name="Purvine S.O."/>
            <person name="Wright A.T."/>
            <person name="Boxma B."/>
            <person name="Van Alen T."/>
            <person name="Hackstein J.H."/>
            <person name="Baker S.E."/>
            <person name="Grigoriev I.V."/>
            <person name="O'Malley M.A."/>
        </authorList>
    </citation>
    <scope>NUCLEOTIDE SEQUENCE [LARGE SCALE GENOMIC DNA]</scope>
    <source>
        <strain evidence="2 3">G1</strain>
    </source>
</reference>
<evidence type="ECO:0000256" key="1">
    <source>
        <dbReference type="SAM" id="MobiDB-lite"/>
    </source>
</evidence>
<feature type="compositionally biased region" description="Low complexity" evidence="1">
    <location>
        <begin position="76"/>
        <end position="98"/>
    </location>
</feature>
<gene>
    <name evidence="2" type="ORF">LY90DRAFT_125643</name>
</gene>
<evidence type="ECO:0000313" key="3">
    <source>
        <dbReference type="Proteomes" id="UP000193920"/>
    </source>
</evidence>
<dbReference type="Proteomes" id="UP000193920">
    <property type="component" value="Unassembled WGS sequence"/>
</dbReference>
<feature type="region of interest" description="Disordered" evidence="1">
    <location>
        <begin position="76"/>
        <end position="99"/>
    </location>
</feature>
<name>A0A1Y2EXH6_9FUNG</name>
<feature type="compositionally biased region" description="Basic residues" evidence="1">
    <location>
        <begin position="277"/>
        <end position="286"/>
    </location>
</feature>
<sequence>MSNSYNSNFIIQSPSNLSISSHRSSITNEQPMYENSNYDKTFEYDRYHNNDHSNSSHSPNFIQNRMNEYNINTNTNTHTNSNTNINTNTNNNNNNNDNKYMEKDFRLPDIQTNYKSLPSTLSSYHLQSQSNNSSLEFGLRDNSCDDLSLMSNQIRNDDNKSYQNSNSSNTYFLSKSDSNNYLYSQSQLHIHSHSQSYSNNDSATLYSNNSTLHLSRNNSNHSNSSFSSYDTNNSNDYYSSKKEINSTSPKLQVRSLINNDSVQPIGNSKSVLMVKRKNSTKHRGRPPKSSYNTNNNTNRVQYNKQDRSIYSKNSTK</sequence>